<dbReference type="OrthoDB" id="4692165at2759"/>
<reference evidence="2 3" key="1">
    <citation type="submission" date="2019-12" db="EMBL/GenBank/DDBJ databases">
        <title>Draft genome sequence of the ascomycete Xylaria multiplex DSM 110363.</title>
        <authorList>
            <person name="Buettner E."/>
            <person name="Kellner H."/>
        </authorList>
    </citation>
    <scope>NUCLEOTIDE SEQUENCE [LARGE SCALE GENOMIC DNA]</scope>
    <source>
        <strain evidence="2 3">DSM 110363</strain>
    </source>
</reference>
<sequence>MITKRLNRKKKTQLTEEVFPSEKGSHNGSTSSKDLQGCPNLLRLAHDLRTNHLKGGPMRNQRFLPNNQLEELVTKKSVLLVLQETTIEQQYHEDLASWVLQNSMRLFLILVLLTRGSTERLSCLQKFKDDGVNDRALPLGFSENESTYGYSKAAHLEEGVQKFYSFINWEDNDLILFDSYQWMFLAPVLGASNKFRHQLYSGQPLPLVNLSQKPTKGILGETLSGEIHPAHLDSQCLSELGAVNDPDFHGIPVFIKLVQPSDKLSRFFDINTGKFKATHPIISPSRIHPIAAYQKNGDDFVVFRWVCGDNSSI</sequence>
<dbReference type="AlphaFoldDB" id="A0A7C8MVT3"/>
<evidence type="ECO:0000256" key="1">
    <source>
        <dbReference type="SAM" id="MobiDB-lite"/>
    </source>
</evidence>
<feature type="compositionally biased region" description="Basic residues" evidence="1">
    <location>
        <begin position="1"/>
        <end position="12"/>
    </location>
</feature>
<dbReference type="InParanoid" id="A0A7C8MVT3"/>
<name>A0A7C8MVT3_9PEZI</name>
<comment type="caution">
    <text evidence="2">The sequence shown here is derived from an EMBL/GenBank/DDBJ whole genome shotgun (WGS) entry which is preliminary data.</text>
</comment>
<accession>A0A7C8MVT3</accession>
<evidence type="ECO:0000313" key="2">
    <source>
        <dbReference type="EMBL" id="KAF2966734.1"/>
    </source>
</evidence>
<dbReference type="Proteomes" id="UP000481858">
    <property type="component" value="Unassembled WGS sequence"/>
</dbReference>
<feature type="region of interest" description="Disordered" evidence="1">
    <location>
        <begin position="1"/>
        <end position="36"/>
    </location>
</feature>
<evidence type="ECO:0000313" key="3">
    <source>
        <dbReference type="Proteomes" id="UP000481858"/>
    </source>
</evidence>
<gene>
    <name evidence="2" type="ORF">GQX73_g6845</name>
</gene>
<protein>
    <submittedName>
        <fullName evidence="2">Uncharacterized protein</fullName>
    </submittedName>
</protein>
<proteinExistence type="predicted"/>
<organism evidence="2 3">
    <name type="scientific">Xylaria multiplex</name>
    <dbReference type="NCBI Taxonomy" id="323545"/>
    <lineage>
        <taxon>Eukaryota</taxon>
        <taxon>Fungi</taxon>
        <taxon>Dikarya</taxon>
        <taxon>Ascomycota</taxon>
        <taxon>Pezizomycotina</taxon>
        <taxon>Sordariomycetes</taxon>
        <taxon>Xylariomycetidae</taxon>
        <taxon>Xylariales</taxon>
        <taxon>Xylariaceae</taxon>
        <taxon>Xylaria</taxon>
    </lineage>
</organism>
<dbReference type="EMBL" id="WUBL01000082">
    <property type="protein sequence ID" value="KAF2966734.1"/>
    <property type="molecule type" value="Genomic_DNA"/>
</dbReference>
<keyword evidence="3" id="KW-1185">Reference proteome</keyword>